<accession>A0A142JJL6</accession>
<gene>
    <name evidence="1" type="ORF">A2G96_11280</name>
</gene>
<dbReference type="KEGG" id="cnan:A2G96_11280"/>
<organism evidence="1 2">
    <name type="scientific">Cupriavidus nantongensis</name>
    <dbReference type="NCBI Taxonomy" id="1796606"/>
    <lineage>
        <taxon>Bacteria</taxon>
        <taxon>Pseudomonadati</taxon>
        <taxon>Pseudomonadota</taxon>
        <taxon>Betaproteobacteria</taxon>
        <taxon>Burkholderiales</taxon>
        <taxon>Burkholderiaceae</taxon>
        <taxon>Cupriavidus</taxon>
    </lineage>
</organism>
<name>A0A142JJL6_9BURK</name>
<dbReference type="EMBL" id="CP014844">
    <property type="protein sequence ID" value="AMR78278.1"/>
    <property type="molecule type" value="Genomic_DNA"/>
</dbReference>
<dbReference type="AlphaFoldDB" id="A0A142JJL6"/>
<dbReference type="GeneID" id="60822400"/>
<dbReference type="RefSeq" id="WP_043355374.1">
    <property type="nucleotide sequence ID" value="NZ_CP014844.1"/>
</dbReference>
<sequence length="408" mass="45199">MRLIIEARLADEGSDIGHAGEGVLAVIERRDGSLADLGLTLAEGRSLLAKVQTELVSKQVAGWLSGQTHCRSCGAALSHKDQRSTVVRTVYGKVMVNSPRLWSCACQRTVPTPRSVIHPLSKALTNRATPELEYLQAKWASHLPYRQATAMLKEILPLDKGISFSGTRNRIRAIGKQLDADIERDIAKLPPFDGGVQVRESSHVATVSVDSAWLRHCDSVRGLGRHVNLIAGRATFTDRPPKFYAYVHREVTSAVARLDQFLTRNGVATDERVTVISDDAGEFEKTIRGSQLARGRILDWFHIAMKFKAAQRSVFGSKVIDSLERESIETEITHAKWLAWHGKGRKALERIKALDAQLLTRAGYEFSTLWWNLDKVCGYLRSNASTLVNYGARHRKGLPIVSASFGTP</sequence>
<reference evidence="1 2" key="1">
    <citation type="submission" date="2016-03" db="EMBL/GenBank/DDBJ databases">
        <title>Complete genome sequence of a novel chlorpyrifos degrading bacterium, Cupriavidus nantongensis sp. X1.</title>
        <authorList>
            <person name="Fang L."/>
        </authorList>
    </citation>
    <scope>NUCLEOTIDE SEQUENCE [LARGE SCALE GENOMIC DNA]</scope>
    <source>
        <strain evidence="1 2">X1</strain>
    </source>
</reference>
<protein>
    <submittedName>
        <fullName evidence="1">Uncharacterized protein</fullName>
    </submittedName>
</protein>
<evidence type="ECO:0000313" key="1">
    <source>
        <dbReference type="EMBL" id="AMR78278.1"/>
    </source>
</evidence>
<dbReference type="OrthoDB" id="53863at2"/>
<proteinExistence type="predicted"/>
<evidence type="ECO:0000313" key="2">
    <source>
        <dbReference type="Proteomes" id="UP000075238"/>
    </source>
</evidence>
<dbReference type="Proteomes" id="UP000075238">
    <property type="component" value="Chromosome 1"/>
</dbReference>
<dbReference type="STRING" id="1796606.A2G96_11280"/>
<keyword evidence="2" id="KW-1185">Reference proteome</keyword>